<evidence type="ECO:0000313" key="3">
    <source>
        <dbReference type="Proteomes" id="UP000186607"/>
    </source>
</evidence>
<dbReference type="EMBL" id="MSTI01000007">
    <property type="protein sequence ID" value="OLV20174.1"/>
    <property type="molecule type" value="Genomic_DNA"/>
</dbReference>
<dbReference type="Proteomes" id="UP000186607">
    <property type="component" value="Unassembled WGS sequence"/>
</dbReference>
<dbReference type="AlphaFoldDB" id="A0A1U7P4S6"/>
<proteinExistence type="predicted"/>
<sequence length="115" mass="12634">MSRNIPAPHGLFPDADPSRTYPPELLAAAQRPMSPRPYQPPTLEEVQDDAQLEELRQLLTKLLACRERVDPAVFEAGFMGLAVKNLAYHAHELLAKWLASSAQADDPMTLDAASA</sequence>
<dbReference type="RefSeq" id="WP_075830129.1">
    <property type="nucleotide sequence ID" value="NZ_MSTI01000007.1"/>
</dbReference>
<protein>
    <submittedName>
        <fullName evidence="2">Uncharacterized protein</fullName>
    </submittedName>
</protein>
<keyword evidence="3" id="KW-1185">Reference proteome</keyword>
<feature type="region of interest" description="Disordered" evidence="1">
    <location>
        <begin position="1"/>
        <end position="23"/>
    </location>
</feature>
<gene>
    <name evidence="2" type="ORF">BOO71_0000550</name>
</gene>
<name>A0A1U7P4S6_9DEIO</name>
<evidence type="ECO:0000313" key="2">
    <source>
        <dbReference type="EMBL" id="OLV20174.1"/>
    </source>
</evidence>
<accession>A0A1U7P4S6</accession>
<organism evidence="2 3">
    <name type="scientific">Deinococcus marmoris</name>
    <dbReference type="NCBI Taxonomy" id="249408"/>
    <lineage>
        <taxon>Bacteria</taxon>
        <taxon>Thermotogati</taxon>
        <taxon>Deinococcota</taxon>
        <taxon>Deinococci</taxon>
        <taxon>Deinococcales</taxon>
        <taxon>Deinococcaceae</taxon>
        <taxon>Deinococcus</taxon>
    </lineage>
</organism>
<evidence type="ECO:0000256" key="1">
    <source>
        <dbReference type="SAM" id="MobiDB-lite"/>
    </source>
</evidence>
<reference evidence="2 3" key="1">
    <citation type="submission" date="2017-01" db="EMBL/GenBank/DDBJ databases">
        <title>Genome Analysis of Deinococcus marmoris KOPRI26562.</title>
        <authorList>
            <person name="Kim J.H."/>
            <person name="Oh H.-M."/>
        </authorList>
    </citation>
    <scope>NUCLEOTIDE SEQUENCE [LARGE SCALE GENOMIC DNA]</scope>
    <source>
        <strain evidence="2 3">KOPRI26562</strain>
    </source>
</reference>
<comment type="caution">
    <text evidence="2">The sequence shown here is derived from an EMBL/GenBank/DDBJ whole genome shotgun (WGS) entry which is preliminary data.</text>
</comment>